<dbReference type="Pfam" id="PF02321">
    <property type="entry name" value="OEP"/>
    <property type="match status" value="1"/>
</dbReference>
<keyword evidence="4" id="KW-1134">Transmembrane beta strand</keyword>
<evidence type="ECO:0000256" key="4">
    <source>
        <dbReference type="ARBA" id="ARBA00022452"/>
    </source>
</evidence>
<keyword evidence="5" id="KW-0812">Transmembrane</keyword>
<evidence type="ECO:0000256" key="7">
    <source>
        <dbReference type="ARBA" id="ARBA00023237"/>
    </source>
</evidence>
<accession>A0ABV5J621</accession>
<dbReference type="PANTHER" id="PTHR30026">
    <property type="entry name" value="OUTER MEMBRANE PROTEIN TOLC"/>
    <property type="match status" value="1"/>
</dbReference>
<evidence type="ECO:0000256" key="2">
    <source>
        <dbReference type="ARBA" id="ARBA00007613"/>
    </source>
</evidence>
<evidence type="ECO:0000313" key="9">
    <source>
        <dbReference type="Proteomes" id="UP001589654"/>
    </source>
</evidence>
<comment type="caution">
    <text evidence="8">The sequence shown here is derived from an EMBL/GenBank/DDBJ whole genome shotgun (WGS) entry which is preliminary data.</text>
</comment>
<dbReference type="SUPFAM" id="SSF56954">
    <property type="entry name" value="Outer membrane efflux proteins (OEP)"/>
    <property type="match status" value="1"/>
</dbReference>
<dbReference type="RefSeq" id="WP_290247023.1">
    <property type="nucleotide sequence ID" value="NZ_JAUFQT010000001.1"/>
</dbReference>
<dbReference type="Gene3D" id="1.20.1600.10">
    <property type="entry name" value="Outer membrane efflux proteins (OEP)"/>
    <property type="match status" value="1"/>
</dbReference>
<dbReference type="InterPro" id="IPR051906">
    <property type="entry name" value="TolC-like"/>
</dbReference>
<comment type="subcellular location">
    <subcellularLocation>
        <location evidence="1">Cell outer membrane</location>
    </subcellularLocation>
</comment>
<comment type="similarity">
    <text evidence="2">Belongs to the outer membrane factor (OMF) (TC 1.B.17) family.</text>
</comment>
<evidence type="ECO:0000256" key="3">
    <source>
        <dbReference type="ARBA" id="ARBA00022448"/>
    </source>
</evidence>
<organism evidence="8 9">
    <name type="scientific">Echinicola jeungdonensis</name>
    <dbReference type="NCBI Taxonomy" id="709343"/>
    <lineage>
        <taxon>Bacteria</taxon>
        <taxon>Pseudomonadati</taxon>
        <taxon>Bacteroidota</taxon>
        <taxon>Cytophagia</taxon>
        <taxon>Cytophagales</taxon>
        <taxon>Cyclobacteriaceae</taxon>
        <taxon>Echinicola</taxon>
    </lineage>
</organism>
<keyword evidence="3" id="KW-0813">Transport</keyword>
<sequence>MIRFYVLIIALVGITGKLFAQEELTFEKAVIIGLENNYDVKIALQEKEIAVLDRKIGTGALLPSLDASYGQSTSREDVEQQFVNDSDTRNIDGAKSDNENFSLNAIYGFRADALVAIKRLGKLEEIGVLQAKVVIENTVAAISSAYYRLVLEKQRYVVLQKTLELSKTRLDIAKSQYELGSASKRAYLAAQVDYNSDLSLLLSQEQVIKNARINLNELLVVDPPKEYVVNDTLQLQEDLVLGDLLDQAFDDNKDLLIRKREENVAYLQVKELQAQRLPTLTLDGTYRQSVSESDAGFLIQNKREGLSFGATIGINLFNGFILNRRIQRAKLQQTNQAYVLDQYENQLRADIYRAFNIYVNGKRRLEIEMENYEVVEENTKIAFDRFKSGLTSYLEFRDAQVNSLEAETRLIDAVYSIKEAEIELKRLSGDIYQGRGPMGD</sequence>
<proteinExistence type="inferred from homology"/>
<evidence type="ECO:0000256" key="5">
    <source>
        <dbReference type="ARBA" id="ARBA00022692"/>
    </source>
</evidence>
<name>A0ABV5J621_9BACT</name>
<keyword evidence="9" id="KW-1185">Reference proteome</keyword>
<dbReference type="InterPro" id="IPR003423">
    <property type="entry name" value="OMP_efflux"/>
</dbReference>
<dbReference type="EMBL" id="JBHMEW010000056">
    <property type="protein sequence ID" value="MFB9211942.1"/>
    <property type="molecule type" value="Genomic_DNA"/>
</dbReference>
<evidence type="ECO:0000313" key="8">
    <source>
        <dbReference type="EMBL" id="MFB9211942.1"/>
    </source>
</evidence>
<protein>
    <submittedName>
        <fullName evidence="8">TolC family protein</fullName>
    </submittedName>
</protein>
<keyword evidence="6" id="KW-0472">Membrane</keyword>
<evidence type="ECO:0000256" key="6">
    <source>
        <dbReference type="ARBA" id="ARBA00023136"/>
    </source>
</evidence>
<dbReference type="Proteomes" id="UP001589654">
    <property type="component" value="Unassembled WGS sequence"/>
</dbReference>
<dbReference type="PANTHER" id="PTHR30026:SF20">
    <property type="entry name" value="OUTER MEMBRANE PROTEIN TOLC"/>
    <property type="match status" value="1"/>
</dbReference>
<evidence type="ECO:0000256" key="1">
    <source>
        <dbReference type="ARBA" id="ARBA00004442"/>
    </source>
</evidence>
<gene>
    <name evidence="8" type="ORF">ACFFUR_08995</name>
</gene>
<keyword evidence="7" id="KW-0998">Cell outer membrane</keyword>
<reference evidence="8 9" key="1">
    <citation type="submission" date="2024-09" db="EMBL/GenBank/DDBJ databases">
        <authorList>
            <person name="Sun Q."/>
            <person name="Mori K."/>
        </authorList>
    </citation>
    <scope>NUCLEOTIDE SEQUENCE [LARGE SCALE GENOMIC DNA]</scope>
    <source>
        <strain evidence="8 9">CECT 7682</strain>
    </source>
</reference>